<dbReference type="AlphaFoldDB" id="A0A9I9DFY2"/>
<proteinExistence type="predicted"/>
<accession>A0A9I9DFY2</accession>
<dbReference type="Gramene" id="MELO3C017780.2.1">
    <property type="protein sequence ID" value="MELO3C017780.2.1"/>
    <property type="gene ID" value="MELO3C017780.2"/>
</dbReference>
<sequence length="318" mass="36321">MDSSLIDNLNTSVIADAIDVNGGQSPNTLSIGINGSASCLVFSDERDVSFSDSINHSDLKRKYGWEIGNRKRQFWKAGDYEIMLEFIQNFYIQMQKAISGLCEACNGATYINIDMLINERDGSRMLLIEGNTTVVGCAQIKCLSLGYSSKRKMPNTIDGNEFKTSTTRFGVDCLIFSRCNGSDQGGDTEKEDIVVPMSKMMCFEDNWNRNLKITSNYCLELEEKSNYCLERMVSSYYLELEETSNYCFINFESRMLTKFQHEQEGASVILCDNKATISMTKNPIFHSRTKHINIHFYFIRDLVEKEEVYLSYCSTHEQ</sequence>
<dbReference type="InterPro" id="IPR045261">
    <property type="entry name" value="MORC_ATPase"/>
</dbReference>
<protein>
    <recommendedName>
        <fullName evidence="2">Retrovirus-related Pol polyprotein from transposon TNT 1-94</fullName>
    </recommendedName>
</protein>
<evidence type="ECO:0008006" key="2">
    <source>
        <dbReference type="Google" id="ProtNLM"/>
    </source>
</evidence>
<dbReference type="CDD" id="cd09272">
    <property type="entry name" value="RNase_HI_RT_Ty1"/>
    <property type="match status" value="1"/>
</dbReference>
<dbReference type="EnsemblPlants" id="MELO3C017780.2.1">
    <property type="protein sequence ID" value="MELO3C017780.2.1"/>
    <property type="gene ID" value="MELO3C017780.2"/>
</dbReference>
<name>A0A9I9DFY2_CUCME</name>
<dbReference type="GO" id="GO:0016887">
    <property type="term" value="F:ATP hydrolysis activity"/>
    <property type="evidence" value="ECO:0007669"/>
    <property type="project" value="InterPro"/>
</dbReference>
<organism evidence="1">
    <name type="scientific">Cucumis melo</name>
    <name type="common">Muskmelon</name>
    <dbReference type="NCBI Taxonomy" id="3656"/>
    <lineage>
        <taxon>Eukaryota</taxon>
        <taxon>Viridiplantae</taxon>
        <taxon>Streptophyta</taxon>
        <taxon>Embryophyta</taxon>
        <taxon>Tracheophyta</taxon>
        <taxon>Spermatophyta</taxon>
        <taxon>Magnoliopsida</taxon>
        <taxon>eudicotyledons</taxon>
        <taxon>Gunneridae</taxon>
        <taxon>Pentapetalae</taxon>
        <taxon>rosids</taxon>
        <taxon>fabids</taxon>
        <taxon>Cucurbitales</taxon>
        <taxon>Cucurbitaceae</taxon>
        <taxon>Benincaseae</taxon>
        <taxon>Cucumis</taxon>
    </lineage>
</organism>
<dbReference type="PANTHER" id="PTHR23336">
    <property type="entry name" value="ZINC FINGER CW-TYPE COILED-COIL DOMAIN PROTEIN 3"/>
    <property type="match status" value="1"/>
</dbReference>
<reference evidence="1" key="1">
    <citation type="submission" date="2023-03" db="UniProtKB">
        <authorList>
            <consortium name="EnsemblPlants"/>
        </authorList>
    </citation>
    <scope>IDENTIFICATION</scope>
</reference>
<evidence type="ECO:0000313" key="1">
    <source>
        <dbReference type="EnsemblPlants" id="MELO3C017780.2.1"/>
    </source>
</evidence>
<dbReference type="GO" id="GO:0005634">
    <property type="term" value="C:nucleus"/>
    <property type="evidence" value="ECO:0007669"/>
    <property type="project" value="TreeGrafter"/>
</dbReference>
<dbReference type="PANTHER" id="PTHR23336:SF58">
    <property type="entry name" value="PROTEIN MICRORCHIDIA 4"/>
    <property type="match status" value="1"/>
</dbReference>